<gene>
    <name evidence="2" type="ORF">RS82_00410</name>
</gene>
<keyword evidence="1" id="KW-0472">Membrane</keyword>
<comment type="caution">
    <text evidence="2">The sequence shown here is derived from an EMBL/GenBank/DDBJ whole genome shotgun (WGS) entry which is preliminary data.</text>
</comment>
<dbReference type="AlphaFoldDB" id="A0A0M2HKY6"/>
<accession>A0A0M2HKY6</accession>
<evidence type="ECO:0000313" key="3">
    <source>
        <dbReference type="Proteomes" id="UP000034098"/>
    </source>
</evidence>
<name>A0A0M2HKY6_MICTR</name>
<keyword evidence="1" id="KW-1133">Transmembrane helix</keyword>
<evidence type="ECO:0000313" key="2">
    <source>
        <dbReference type="EMBL" id="KJL45061.1"/>
    </source>
</evidence>
<dbReference type="OrthoDB" id="5117642at2"/>
<proteinExistence type="predicted"/>
<protein>
    <submittedName>
        <fullName evidence="2">Uncharacterized protein</fullName>
    </submittedName>
</protein>
<sequence>MDESPAAPVEPMARDSGERRASGILPWAIAATATLIAVIAIVVLVVNQASERRPVAQLTQDDSVEGTFAVDEDVEFLGLTAADFVSHGSYGALEVWSTTTTEPEDLRCLAIVAEGRVSLFRCSAPTFDTIADFNIEPSLVPPAPSGEPAAHIRFILRDDVVGVYLAPDPEGGYY</sequence>
<feature type="transmembrane region" description="Helical" evidence="1">
    <location>
        <begin position="24"/>
        <end position="46"/>
    </location>
</feature>
<dbReference type="PATRIC" id="fig|69370.6.peg.430"/>
<dbReference type="Proteomes" id="UP000034098">
    <property type="component" value="Unassembled WGS sequence"/>
</dbReference>
<organism evidence="2 3">
    <name type="scientific">Microbacterium trichothecenolyticum</name>
    <name type="common">Aureobacterium trichothecenolyticum</name>
    <dbReference type="NCBI Taxonomy" id="69370"/>
    <lineage>
        <taxon>Bacteria</taxon>
        <taxon>Bacillati</taxon>
        <taxon>Actinomycetota</taxon>
        <taxon>Actinomycetes</taxon>
        <taxon>Micrococcales</taxon>
        <taxon>Microbacteriaceae</taxon>
        <taxon>Microbacterium</taxon>
    </lineage>
</organism>
<keyword evidence="1" id="KW-0812">Transmembrane</keyword>
<reference evidence="2 3" key="1">
    <citation type="submission" date="2015-02" db="EMBL/GenBank/DDBJ databases">
        <title>Draft genome sequences of ten Microbacterium spp. with emphasis on heavy metal contaminated environments.</title>
        <authorList>
            <person name="Corretto E."/>
        </authorList>
    </citation>
    <scope>NUCLEOTIDE SEQUENCE [LARGE SCALE GENOMIC DNA]</scope>
    <source>
        <strain evidence="2 3">DSM 8608</strain>
    </source>
</reference>
<evidence type="ECO:0000256" key="1">
    <source>
        <dbReference type="SAM" id="Phobius"/>
    </source>
</evidence>
<keyword evidence="3" id="KW-1185">Reference proteome</keyword>
<dbReference type="EMBL" id="JYJA01000021">
    <property type="protein sequence ID" value="KJL45061.1"/>
    <property type="molecule type" value="Genomic_DNA"/>
</dbReference>
<dbReference type="RefSeq" id="WP_157005294.1">
    <property type="nucleotide sequence ID" value="NZ_JYJA01000021.1"/>
</dbReference>